<keyword evidence="2 4" id="KW-0378">Hydrolase</keyword>
<dbReference type="InterPro" id="IPR020568">
    <property type="entry name" value="Ribosomal_Su5_D2-typ_SF"/>
</dbReference>
<evidence type="ECO:0000259" key="6">
    <source>
        <dbReference type="PROSITE" id="PS51786"/>
    </source>
</evidence>
<dbReference type="InterPro" id="IPR014252">
    <property type="entry name" value="Spore_LonC"/>
</dbReference>
<sequence length="640" mass="70179">MKDALNAYFQAKEEGLKAKLTREALAERQIDALLNLLLHFLGSDKLVLKATKLGAVKLLRSDKLGDRALALKRLVYEDPTMSAAGLGDDLVRLAEDLEDRIAEMIARRTLEDRLEQRVAEKMQERHEEYIREVKAQILKENSNPENAQTLKRLAVLEKLNQAGLARSAMEVLRPRTLEEVVGQARGIKALLAKMASPYPQHILIYGPPGVGKTSAARLVLEIVKQMDHSPFKKDAPFVEVDGATLRWDPRDVTNPLLGSVHDPIYQGAKRDFADTGIPEPKLGLVTDAHGGVLFIDEIGEMDPVLQNKLLKVLEDKRVFFDSAYYDPYDSNVPQYIKKIFEEGAPADFILIGATTRDAAEINPAIRSRCAEVYFEPLTPQDIEKIIENAAQKLGVKLEEGIPSLISEYTIEGRKANNILADAYGLALYRLKEQGLAGEEPLITRNDVYEVIQVSRLSPYVTVKSTAEGEVGRVLGLGVAGFLGSVLEIEAVAFPAHRQGEGRVRFNETAGSMAKDSVFNATSVLRKLTGEDSLNYDLHVNVIGGGKIDGPSAGVAICLAVYSAVTGQALRQDVAVTGELSIQGRVKAVGGIFEKIYGAKQAGLSKVIIPWENRADVPVDLHGIEVVTVRTIEEVLQHIMA</sequence>
<dbReference type="AlphaFoldDB" id="A0A7G6E4Y1"/>
<dbReference type="InterPro" id="IPR008268">
    <property type="entry name" value="Peptidase_S16_AS"/>
</dbReference>
<dbReference type="GO" id="GO:0006355">
    <property type="term" value="P:regulation of DNA-templated transcription"/>
    <property type="evidence" value="ECO:0007669"/>
    <property type="project" value="InterPro"/>
</dbReference>
<dbReference type="SUPFAM" id="SSF54211">
    <property type="entry name" value="Ribosomal protein S5 domain 2-like"/>
    <property type="match status" value="1"/>
</dbReference>
<dbReference type="RefSeq" id="WP_034422680.1">
    <property type="nucleotide sequence ID" value="NZ_CP045798.1"/>
</dbReference>
<reference evidence="7 8" key="1">
    <citation type="journal article" date="2019" name="Front. Microbiol.">
        <title>Thermoanaerosceptrum fracticalcis gen. nov. sp. nov., a Novel Fumarate-Fermenting Microorganism From a Deep Fractured Carbonate Aquifer of the US Great Basin.</title>
        <authorList>
            <person name="Hamilton-Brehm S.D."/>
            <person name="Stewart L.E."/>
            <person name="Zavarin M."/>
            <person name="Caldwell M."/>
            <person name="Lawson P.A."/>
            <person name="Onstott T.C."/>
            <person name="Grzymski J."/>
            <person name="Neveux I."/>
            <person name="Lollar B.S."/>
            <person name="Russell C.E."/>
            <person name="Moser D.P."/>
        </authorList>
    </citation>
    <scope>NUCLEOTIDE SEQUENCE [LARGE SCALE GENOMIC DNA]</scope>
    <source>
        <strain evidence="7 8">DRI-13</strain>
    </source>
</reference>
<dbReference type="PROSITE" id="PS01046">
    <property type="entry name" value="LON_SER"/>
    <property type="match status" value="1"/>
</dbReference>
<dbReference type="Pfam" id="PF05362">
    <property type="entry name" value="Lon_C"/>
    <property type="match status" value="1"/>
</dbReference>
<dbReference type="GO" id="GO:0004252">
    <property type="term" value="F:serine-type endopeptidase activity"/>
    <property type="evidence" value="ECO:0007669"/>
    <property type="project" value="UniProtKB-UniRule"/>
</dbReference>
<name>A0A7G6E4Y1_THEFR</name>
<dbReference type="GO" id="GO:0005524">
    <property type="term" value="F:ATP binding"/>
    <property type="evidence" value="ECO:0007669"/>
    <property type="project" value="InterPro"/>
</dbReference>
<evidence type="ECO:0000256" key="4">
    <source>
        <dbReference type="PROSITE-ProRule" id="PRU01122"/>
    </source>
</evidence>
<dbReference type="NCBIfam" id="TIGR02903">
    <property type="entry name" value="spore_lon_C"/>
    <property type="match status" value="1"/>
</dbReference>
<evidence type="ECO:0000259" key="5">
    <source>
        <dbReference type="PROSITE" id="PS50045"/>
    </source>
</evidence>
<evidence type="ECO:0000256" key="2">
    <source>
        <dbReference type="ARBA" id="ARBA00022801"/>
    </source>
</evidence>
<dbReference type="SMART" id="SM00382">
    <property type="entry name" value="AAA"/>
    <property type="match status" value="1"/>
</dbReference>
<dbReference type="GO" id="GO:0030163">
    <property type="term" value="P:protein catabolic process"/>
    <property type="evidence" value="ECO:0007669"/>
    <property type="project" value="InterPro"/>
</dbReference>
<comment type="similarity">
    <text evidence="4">Belongs to the peptidase S16 family.</text>
</comment>
<dbReference type="GO" id="GO:0006508">
    <property type="term" value="P:proteolysis"/>
    <property type="evidence" value="ECO:0007669"/>
    <property type="project" value="UniProtKB-KW"/>
</dbReference>
<proteinExistence type="inferred from homology"/>
<dbReference type="InterPro" id="IPR002078">
    <property type="entry name" value="Sigma_54_int"/>
</dbReference>
<evidence type="ECO:0000256" key="3">
    <source>
        <dbReference type="ARBA" id="ARBA00022825"/>
    </source>
</evidence>
<dbReference type="Gene3D" id="3.30.230.10">
    <property type="match status" value="1"/>
</dbReference>
<evidence type="ECO:0000313" key="8">
    <source>
        <dbReference type="Proteomes" id="UP000515847"/>
    </source>
</evidence>
<protein>
    <recommendedName>
        <fullName evidence="4">endopeptidase La</fullName>
        <ecNumber evidence="4">3.4.21.53</ecNumber>
    </recommendedName>
</protein>
<dbReference type="EMBL" id="CP045798">
    <property type="protein sequence ID" value="QNB47135.1"/>
    <property type="molecule type" value="Genomic_DNA"/>
</dbReference>
<dbReference type="EC" id="3.4.21.53" evidence="4"/>
<dbReference type="PRINTS" id="PR00830">
    <property type="entry name" value="ENDOLAPTASE"/>
</dbReference>
<dbReference type="GO" id="GO:0004176">
    <property type="term" value="F:ATP-dependent peptidase activity"/>
    <property type="evidence" value="ECO:0007669"/>
    <property type="project" value="UniProtKB-UniRule"/>
</dbReference>
<feature type="domain" description="Lon proteolytic" evidence="6">
    <location>
        <begin position="467"/>
        <end position="640"/>
    </location>
</feature>
<comment type="catalytic activity">
    <reaction evidence="4">
        <text>Hydrolysis of proteins in presence of ATP.</text>
        <dbReference type="EC" id="3.4.21.53"/>
    </reaction>
</comment>
<gene>
    <name evidence="7" type="primary">lonC</name>
    <name evidence="7" type="ORF">BR63_12970</name>
</gene>
<dbReference type="CDD" id="cd00009">
    <property type="entry name" value="AAA"/>
    <property type="match status" value="1"/>
</dbReference>
<dbReference type="SUPFAM" id="SSF52540">
    <property type="entry name" value="P-loop containing nucleoside triphosphate hydrolases"/>
    <property type="match status" value="1"/>
</dbReference>
<dbReference type="PROSITE" id="PS50045">
    <property type="entry name" value="SIGMA54_INTERACT_4"/>
    <property type="match status" value="1"/>
</dbReference>
<dbReference type="OrthoDB" id="2318150at2"/>
<feature type="domain" description="Sigma-54 factor interaction" evidence="5">
    <location>
        <begin position="187"/>
        <end position="360"/>
    </location>
</feature>
<dbReference type="PROSITE" id="PS51786">
    <property type="entry name" value="LON_PROTEOLYTIC"/>
    <property type="match status" value="1"/>
</dbReference>
<accession>A0A7G6E4Y1</accession>
<dbReference type="KEGG" id="tfr:BR63_12970"/>
<evidence type="ECO:0000256" key="1">
    <source>
        <dbReference type="ARBA" id="ARBA00022670"/>
    </source>
</evidence>
<dbReference type="PANTHER" id="PTHR10046">
    <property type="entry name" value="ATP DEPENDENT LON PROTEASE FAMILY MEMBER"/>
    <property type="match status" value="1"/>
</dbReference>
<organism evidence="7 8">
    <name type="scientific">Thermanaerosceptrum fracticalcis</name>
    <dbReference type="NCBI Taxonomy" id="1712410"/>
    <lineage>
        <taxon>Bacteria</taxon>
        <taxon>Bacillati</taxon>
        <taxon>Bacillota</taxon>
        <taxon>Clostridia</taxon>
        <taxon>Eubacteriales</taxon>
        <taxon>Peptococcaceae</taxon>
        <taxon>Thermanaerosceptrum</taxon>
    </lineage>
</organism>
<dbReference type="InterPro" id="IPR027065">
    <property type="entry name" value="Lon_Prtase"/>
</dbReference>
<keyword evidence="3 4" id="KW-0720">Serine protease</keyword>
<dbReference type="Proteomes" id="UP000515847">
    <property type="component" value="Chromosome"/>
</dbReference>
<dbReference type="InterPro" id="IPR027417">
    <property type="entry name" value="P-loop_NTPase"/>
</dbReference>
<feature type="active site" evidence="4">
    <location>
        <position position="594"/>
    </location>
</feature>
<dbReference type="Pfam" id="PF00158">
    <property type="entry name" value="Sigma54_activat"/>
    <property type="match status" value="1"/>
</dbReference>
<feature type="active site" evidence="4">
    <location>
        <position position="551"/>
    </location>
</feature>
<keyword evidence="8" id="KW-1185">Reference proteome</keyword>
<dbReference type="Gene3D" id="3.40.50.300">
    <property type="entry name" value="P-loop containing nucleotide triphosphate hydrolases"/>
    <property type="match status" value="1"/>
</dbReference>
<keyword evidence="1 4" id="KW-0645">Protease</keyword>
<dbReference type="InterPro" id="IPR008269">
    <property type="entry name" value="Lon_proteolytic"/>
</dbReference>
<dbReference type="InterPro" id="IPR014721">
    <property type="entry name" value="Ribsml_uS5_D2-typ_fold_subgr"/>
</dbReference>
<dbReference type="InterPro" id="IPR003593">
    <property type="entry name" value="AAA+_ATPase"/>
</dbReference>
<evidence type="ECO:0000313" key="7">
    <source>
        <dbReference type="EMBL" id="QNB47135.1"/>
    </source>
</evidence>